<evidence type="ECO:0000256" key="3">
    <source>
        <dbReference type="ARBA" id="ARBA00022679"/>
    </source>
</evidence>
<comment type="similarity">
    <text evidence="1">Belongs to the acetyltransferase family. GNAT subfamily.</text>
</comment>
<evidence type="ECO:0000256" key="4">
    <source>
        <dbReference type="ARBA" id="ARBA00023315"/>
    </source>
</evidence>
<protein>
    <recommendedName>
        <fullName evidence="7">GNAT family N-acetyltransferase</fullName>
    </recommendedName>
</protein>
<keyword evidence="2" id="KW-1277">Toxin-antitoxin system</keyword>
<dbReference type="AlphaFoldDB" id="A0A4Z0ADG1"/>
<dbReference type="PANTHER" id="PTHR36449:SF1">
    <property type="entry name" value="ACETYLTRANSFERASE"/>
    <property type="match status" value="1"/>
</dbReference>
<evidence type="ECO:0000256" key="1">
    <source>
        <dbReference type="ARBA" id="ARBA00009342"/>
    </source>
</evidence>
<proteinExistence type="inferred from homology"/>
<sequence>MPASTSQPTQTVELRAPEKLTDEHILDQFDSGEPSINHYLQRQARKAQAAKQAVVYVVCLKGTSIVMGYYTLSSGSIARESVGPKNHQRNSPSVHPVTLLVRMGITQAIQGRGFAIDLLQDAIERAISASNTIGSSAVIVHPLNERLSNFYIKYAGFIPCPGLSPITLMLALR</sequence>
<organism evidence="5 6">
    <name type="scientific">Pseudomonas kairouanensis</name>
    <dbReference type="NCBI Taxonomy" id="2293832"/>
    <lineage>
        <taxon>Bacteria</taxon>
        <taxon>Pseudomonadati</taxon>
        <taxon>Pseudomonadota</taxon>
        <taxon>Gammaproteobacteria</taxon>
        <taxon>Pseudomonadales</taxon>
        <taxon>Pseudomonadaceae</taxon>
        <taxon>Pseudomonas</taxon>
    </lineage>
</organism>
<dbReference type="GO" id="GO:0016746">
    <property type="term" value="F:acyltransferase activity"/>
    <property type="evidence" value="ECO:0007669"/>
    <property type="project" value="UniProtKB-KW"/>
</dbReference>
<dbReference type="SUPFAM" id="SSF55729">
    <property type="entry name" value="Acyl-CoA N-acyltransferases (Nat)"/>
    <property type="match status" value="1"/>
</dbReference>
<reference evidence="5 6" key="1">
    <citation type="journal article" date="2019" name="Syst. Appl. Microbiol.">
        <title>New species of pathogenic Pseudomonas isolated from citrus in Tunisia: Proposal of Pseudomonas kairouanensis sp. nov. and Pseudomonas nabeulensis sp. nov.</title>
        <authorList>
            <person name="Oueslati M."/>
            <person name="Mulet M."/>
            <person name="Gomila M."/>
            <person name="Berge O."/>
            <person name="Hajlaoui M.R."/>
            <person name="Lalucat J."/>
            <person name="Sadfi-Zouaoui N."/>
            <person name="Garcia-Valdes E."/>
        </authorList>
    </citation>
    <scope>NUCLEOTIDE SEQUENCE [LARGE SCALE GENOMIC DNA]</scope>
    <source>
        <strain evidence="5 6">KC12</strain>
    </source>
</reference>
<comment type="caution">
    <text evidence="5">The sequence shown here is derived from an EMBL/GenBank/DDBJ whole genome shotgun (WGS) entry which is preliminary data.</text>
</comment>
<evidence type="ECO:0000313" key="5">
    <source>
        <dbReference type="EMBL" id="TFY84655.1"/>
    </source>
</evidence>
<evidence type="ECO:0000256" key="2">
    <source>
        <dbReference type="ARBA" id="ARBA00022649"/>
    </source>
</evidence>
<keyword evidence="4" id="KW-0012">Acyltransferase</keyword>
<gene>
    <name evidence="5" type="ORF">DYL59_28430</name>
</gene>
<dbReference type="RefSeq" id="WP_135292125.1">
    <property type="nucleotide sequence ID" value="NZ_QUZU01000058.1"/>
</dbReference>
<evidence type="ECO:0000313" key="6">
    <source>
        <dbReference type="Proteomes" id="UP000297391"/>
    </source>
</evidence>
<dbReference type="Proteomes" id="UP000297391">
    <property type="component" value="Unassembled WGS sequence"/>
</dbReference>
<name>A0A4Z0ADG1_9PSED</name>
<keyword evidence="6" id="KW-1185">Reference proteome</keyword>
<accession>A0A4Z0ADG1</accession>
<dbReference type="PANTHER" id="PTHR36449">
    <property type="entry name" value="ACETYLTRANSFERASE-RELATED"/>
    <property type="match status" value="1"/>
</dbReference>
<dbReference type="EMBL" id="QUZU01000058">
    <property type="protein sequence ID" value="TFY84655.1"/>
    <property type="molecule type" value="Genomic_DNA"/>
</dbReference>
<evidence type="ECO:0008006" key="7">
    <source>
        <dbReference type="Google" id="ProtNLM"/>
    </source>
</evidence>
<keyword evidence="3" id="KW-0808">Transferase</keyword>
<dbReference type="OrthoDB" id="9799147at2"/>
<dbReference type="InterPro" id="IPR016181">
    <property type="entry name" value="Acyl_CoA_acyltransferase"/>
</dbReference>
<dbReference type="Gene3D" id="3.40.630.30">
    <property type="match status" value="1"/>
</dbReference>